<evidence type="ECO:0000256" key="1">
    <source>
        <dbReference type="SAM" id="Phobius"/>
    </source>
</evidence>
<feature type="transmembrane region" description="Helical" evidence="1">
    <location>
        <begin position="380"/>
        <end position="402"/>
    </location>
</feature>
<keyword evidence="1" id="KW-0472">Membrane</keyword>
<dbReference type="Proteomes" id="UP000003277">
    <property type="component" value="Unassembled WGS sequence"/>
</dbReference>
<accession>H1D261</accession>
<keyword evidence="3" id="KW-1185">Reference proteome</keyword>
<dbReference type="AlphaFoldDB" id="H1D261"/>
<feature type="transmembrane region" description="Helical" evidence="1">
    <location>
        <begin position="314"/>
        <end position="331"/>
    </location>
</feature>
<comment type="caution">
    <text evidence="2">The sequence shown here is derived from an EMBL/GenBank/DDBJ whole genome shotgun (WGS) entry which is preliminary data.</text>
</comment>
<organism evidence="2 3">
    <name type="scientific">Dialister succinatiphilus YIT 11850</name>
    <dbReference type="NCBI Taxonomy" id="742743"/>
    <lineage>
        <taxon>Bacteria</taxon>
        <taxon>Bacillati</taxon>
        <taxon>Bacillota</taxon>
        <taxon>Negativicutes</taxon>
        <taxon>Veillonellales</taxon>
        <taxon>Veillonellaceae</taxon>
        <taxon>Dialister</taxon>
    </lineage>
</organism>
<feature type="transmembrane region" description="Helical" evidence="1">
    <location>
        <begin position="42"/>
        <end position="64"/>
    </location>
</feature>
<sequence>MPFLFCSGMGLLCYNEGNNYSMHPSFENPRGQVRAMGKWIRLLWLGLLFWLSALTAVSGAVILYNHDEGESYGRILSERGAKVQGIPSSQLLHHLPEDDVQAVEAYDVQAAVLQGGSRTSYQWYPQYTATVVLAVSDSCPVPVTGWQSLSSAPLSLAVTGTNPARLFFIQAMSYGLKGDLSGRAGVELLRQLQEDGRLSMEEGENRPSADVYVLFDYQVREWQRQGIPVHPVVPEEGTLAFRKGLLAKESLSFDSQKLSEALEGAGYALSPPPGARFVSDAEAFLQAGDDIPRQITNHVFQSCRPTILTGFSHMVWYTVTLFFVILWGGRLRRQVLQPQVRRAYLGVIITLCCWILFREIKLSLPGFMNDGIRYIWYSYYLFYGILISFLLWIGYSASYAFLTRPCPRWMKGIFAGNLLLAFLVMTNDFHQLVFTLPAGLAAAYSRHGYGPLYFVLAAVYGMELLAVNGVLCYTSLSRKVSHPARMILPLAVVVGYGIYVVGYALPGSPFQPSELVLVTIWTVLLWLELVTRGKFVPANEGYIDFFRHSSLAMQLYDHDGHLVYTSSGTAPLRGEDFEVQSMPISGGLVRWYRDVGPLRRRQALLERLNQDLNWSYELLSCLSDIRRQAIEQGVTLRVYRELEEIIARKQPAIRHRLAYLKTAKPGPHTDAVISRLHILACYLKKRCILLLQGKEAGMLDARELAMAVEESWRYLEKAGLRGSVGFDLKGNLPVQAALTLYDIFEDVGEEVLARGEDFWLCQFKETEKDWIFSVVLEEKEGEPRPASWQALSEYDVSVQCDDTGYGTRLTVRLSRESTDSFT</sequence>
<dbReference type="HOGENOM" id="CLU_348055_0_0_9"/>
<dbReference type="PATRIC" id="fig|742743.3.peg.1725"/>
<reference evidence="2 3" key="1">
    <citation type="submission" date="2011-11" db="EMBL/GenBank/DDBJ databases">
        <title>The Genome Sequence of Dialister succinatiphilus YIT 11850.</title>
        <authorList>
            <consortium name="The Broad Institute Genome Sequencing Platform"/>
            <person name="Earl A."/>
            <person name="Ward D."/>
            <person name="Feldgarden M."/>
            <person name="Gevers D."/>
            <person name="Morotomi M."/>
            <person name="Young S.K."/>
            <person name="Zeng Q."/>
            <person name="Gargeya S."/>
            <person name="Fitzgerald M."/>
            <person name="Haas B."/>
            <person name="Abouelleil A."/>
            <person name="Alvarado L."/>
            <person name="Arachchi H.M."/>
            <person name="Berlin A."/>
            <person name="Brown A."/>
            <person name="Chapman S.B."/>
            <person name="Dunbar C."/>
            <person name="Gearin G."/>
            <person name="Goldberg J."/>
            <person name="Griggs A."/>
            <person name="Gujja S."/>
            <person name="Heiman D."/>
            <person name="Howarth C."/>
            <person name="Lui A."/>
            <person name="MacDonald P.J.P."/>
            <person name="Montmayeur A."/>
            <person name="Murphy C."/>
            <person name="Neiman D."/>
            <person name="Pearson M."/>
            <person name="Priest M."/>
            <person name="Roberts A."/>
            <person name="Saif S."/>
            <person name="Shea T."/>
            <person name="Sisk P."/>
            <person name="Stolte C."/>
            <person name="Sykes S."/>
            <person name="Wortman J."/>
            <person name="Nusbaum C."/>
            <person name="Birren B."/>
        </authorList>
    </citation>
    <scope>NUCLEOTIDE SEQUENCE [LARGE SCALE GENOMIC DNA]</scope>
    <source>
        <strain evidence="2 3">YIT 11850</strain>
    </source>
</reference>
<gene>
    <name evidence="2" type="ORF">HMPREF9453_01699</name>
</gene>
<dbReference type="EMBL" id="ADLT01000053">
    <property type="protein sequence ID" value="EHO62409.1"/>
    <property type="molecule type" value="Genomic_DNA"/>
</dbReference>
<keyword evidence="1" id="KW-1133">Transmembrane helix</keyword>
<dbReference type="STRING" id="742743.HMPREF9453_01699"/>
<evidence type="ECO:0000313" key="3">
    <source>
        <dbReference type="Proteomes" id="UP000003277"/>
    </source>
</evidence>
<dbReference type="eggNOG" id="ENOG502Z9M2">
    <property type="taxonomic scope" value="Bacteria"/>
</dbReference>
<protein>
    <recommendedName>
        <fullName evidence="4">Histidine kinase N-terminal 7TM region domain-containing protein</fullName>
    </recommendedName>
</protein>
<feature type="transmembrane region" description="Helical" evidence="1">
    <location>
        <begin position="486"/>
        <end position="505"/>
    </location>
</feature>
<proteinExistence type="predicted"/>
<evidence type="ECO:0008006" key="4">
    <source>
        <dbReference type="Google" id="ProtNLM"/>
    </source>
</evidence>
<feature type="transmembrane region" description="Helical" evidence="1">
    <location>
        <begin position="343"/>
        <end position="360"/>
    </location>
</feature>
<name>H1D261_9FIRM</name>
<feature type="transmembrane region" description="Helical" evidence="1">
    <location>
        <begin position="414"/>
        <end position="433"/>
    </location>
</feature>
<evidence type="ECO:0000313" key="2">
    <source>
        <dbReference type="EMBL" id="EHO62409.1"/>
    </source>
</evidence>
<feature type="transmembrane region" description="Helical" evidence="1">
    <location>
        <begin position="453"/>
        <end position="474"/>
    </location>
</feature>
<keyword evidence="1" id="KW-0812">Transmembrane</keyword>